<evidence type="ECO:0000313" key="2">
    <source>
        <dbReference type="Proteomes" id="UP000821845"/>
    </source>
</evidence>
<keyword evidence="2" id="KW-1185">Reference proteome</keyword>
<name>A0ACB7SIM1_HYAAI</name>
<accession>A0ACB7SIM1</accession>
<reference evidence="1" key="1">
    <citation type="submission" date="2020-05" db="EMBL/GenBank/DDBJ databases">
        <title>Large-scale comparative analyses of tick genomes elucidate their genetic diversity and vector capacities.</title>
        <authorList>
            <person name="Jia N."/>
            <person name="Wang J."/>
            <person name="Shi W."/>
            <person name="Du L."/>
            <person name="Sun Y."/>
            <person name="Zhan W."/>
            <person name="Jiang J."/>
            <person name="Wang Q."/>
            <person name="Zhang B."/>
            <person name="Ji P."/>
            <person name="Sakyi L.B."/>
            <person name="Cui X."/>
            <person name="Yuan T."/>
            <person name="Jiang B."/>
            <person name="Yang W."/>
            <person name="Lam T.T.-Y."/>
            <person name="Chang Q."/>
            <person name="Ding S."/>
            <person name="Wang X."/>
            <person name="Zhu J."/>
            <person name="Ruan X."/>
            <person name="Zhao L."/>
            <person name="Wei J."/>
            <person name="Que T."/>
            <person name="Du C."/>
            <person name="Cheng J."/>
            <person name="Dai P."/>
            <person name="Han X."/>
            <person name="Huang E."/>
            <person name="Gao Y."/>
            <person name="Liu J."/>
            <person name="Shao H."/>
            <person name="Ye R."/>
            <person name="Li L."/>
            <person name="Wei W."/>
            <person name="Wang X."/>
            <person name="Wang C."/>
            <person name="Yang T."/>
            <person name="Huo Q."/>
            <person name="Li W."/>
            <person name="Guo W."/>
            <person name="Chen H."/>
            <person name="Zhou L."/>
            <person name="Ni X."/>
            <person name="Tian J."/>
            <person name="Zhou Y."/>
            <person name="Sheng Y."/>
            <person name="Liu T."/>
            <person name="Pan Y."/>
            <person name="Xia L."/>
            <person name="Li J."/>
            <person name="Zhao F."/>
            <person name="Cao W."/>
        </authorList>
    </citation>
    <scope>NUCLEOTIDE SEQUENCE</scope>
    <source>
        <strain evidence="1">Hyas-2018</strain>
    </source>
</reference>
<evidence type="ECO:0000313" key="1">
    <source>
        <dbReference type="EMBL" id="KAH6933764.1"/>
    </source>
</evidence>
<protein>
    <submittedName>
        <fullName evidence="1">Uncharacterized protein</fullName>
    </submittedName>
</protein>
<dbReference type="Proteomes" id="UP000821845">
    <property type="component" value="Chromosome 4"/>
</dbReference>
<organism evidence="1 2">
    <name type="scientific">Hyalomma asiaticum</name>
    <name type="common">Tick</name>
    <dbReference type="NCBI Taxonomy" id="266040"/>
    <lineage>
        <taxon>Eukaryota</taxon>
        <taxon>Metazoa</taxon>
        <taxon>Ecdysozoa</taxon>
        <taxon>Arthropoda</taxon>
        <taxon>Chelicerata</taxon>
        <taxon>Arachnida</taxon>
        <taxon>Acari</taxon>
        <taxon>Parasitiformes</taxon>
        <taxon>Ixodida</taxon>
        <taxon>Ixodoidea</taxon>
        <taxon>Ixodidae</taxon>
        <taxon>Hyalomminae</taxon>
        <taxon>Hyalomma</taxon>
    </lineage>
</organism>
<proteinExistence type="predicted"/>
<gene>
    <name evidence="1" type="ORF">HPB50_018209</name>
</gene>
<comment type="caution">
    <text evidence="1">The sequence shown here is derived from an EMBL/GenBank/DDBJ whole genome shotgun (WGS) entry which is preliminary data.</text>
</comment>
<sequence>MPPFGRSLHRALEPMEVFSGGQLQFLKHHPYSVLEFYTALTERWTELRPQCSSPGGKRRALAPFDDLCVALVLLPALYTLLPSSPVGDRHCPANLCGCLVVSLAPKPLLSHSLLYFCAAAALSARATSWHAVFPRSLTSALAHRLFPSPSVAR</sequence>
<dbReference type="EMBL" id="CM023484">
    <property type="protein sequence ID" value="KAH6933764.1"/>
    <property type="molecule type" value="Genomic_DNA"/>
</dbReference>